<reference evidence="3 4" key="1">
    <citation type="journal article" date="2019" name="Gut">
        <title>Antibiotics-induced monodominance of a novel gut bacterial order.</title>
        <authorList>
            <person name="Hildebrand F."/>
            <person name="Moitinho-Silva L."/>
            <person name="Blasche S."/>
            <person name="Jahn M.T."/>
            <person name="Gossmann T.I."/>
            <person name="Heuerta-Cepas J."/>
            <person name="Hercog R."/>
            <person name="Luetge M."/>
            <person name="Bahram M."/>
            <person name="Pryszlak A."/>
            <person name="Alves R.J."/>
            <person name="Waszak S.M."/>
            <person name="Zhu A."/>
            <person name="Ye L."/>
            <person name="Costea P.I."/>
            <person name="Aalvink S."/>
            <person name="Belzer C."/>
            <person name="Forslund S.K."/>
            <person name="Sunagawa S."/>
            <person name="Hentschel U."/>
            <person name="Merten C."/>
            <person name="Patil K.R."/>
            <person name="Benes V."/>
            <person name="Bork P."/>
        </authorList>
    </citation>
    <scope>NUCLEOTIDE SEQUENCE [LARGE SCALE GENOMIC DNA]</scope>
    <source>
        <strain evidence="3 4">HDS1380</strain>
    </source>
</reference>
<feature type="transmembrane region" description="Helical" evidence="2">
    <location>
        <begin position="168"/>
        <end position="187"/>
    </location>
</feature>
<evidence type="ECO:0000256" key="2">
    <source>
        <dbReference type="SAM" id="Phobius"/>
    </source>
</evidence>
<evidence type="ECO:0000313" key="3">
    <source>
        <dbReference type="EMBL" id="RXZ62216.1"/>
    </source>
</evidence>
<accession>A0A4V1QVC9</accession>
<evidence type="ECO:0000313" key="4">
    <source>
        <dbReference type="Proteomes" id="UP000291269"/>
    </source>
</evidence>
<gene>
    <name evidence="3" type="ORF">ESZ91_07425</name>
</gene>
<proteinExistence type="predicted"/>
<dbReference type="RefSeq" id="WP_129225701.1">
    <property type="nucleotide sequence ID" value="NZ_SDOZ01000002.1"/>
</dbReference>
<evidence type="ECO:0000256" key="1">
    <source>
        <dbReference type="SAM" id="MobiDB-lite"/>
    </source>
</evidence>
<feature type="transmembrane region" description="Helical" evidence="2">
    <location>
        <begin position="193"/>
        <end position="219"/>
    </location>
</feature>
<comment type="caution">
    <text evidence="3">The sequence shown here is derived from an EMBL/GenBank/DDBJ whole genome shotgun (WGS) entry which is preliminary data.</text>
</comment>
<dbReference type="AlphaFoldDB" id="A0A4V1QVC9"/>
<dbReference type="EMBL" id="SDOZ01000002">
    <property type="protein sequence ID" value="RXZ62216.1"/>
    <property type="molecule type" value="Genomic_DNA"/>
</dbReference>
<sequence length="270" mass="30337">MKTEVKCYKCGKRISVYDYATTDICPECMSFIDVAQAKAALEEEEKALSAPVTDQSEQSEKTDAPLTETAAEPKAADLQAEEENWRAPWRKVLQRTKGLTDLSQFDSVRGDAKEAFQKMSASERAQLYKTHGKTLAERRETLVNRIKAADADVSYIESGEKETKKKHTWLWALIPIVVVFFIVFAILSETSSMVNVATGIVFFLVVIVFIIIASVGIAYDYKKKQATQNSSFAAGAGEERKSKRYLSAPERADIRKEIDDIDWLCGFMKF</sequence>
<protein>
    <submittedName>
        <fullName evidence="3">NADH-quinone oxidoreductase subunit A</fullName>
    </submittedName>
</protein>
<keyword evidence="2" id="KW-1133">Transmembrane helix</keyword>
<feature type="region of interest" description="Disordered" evidence="1">
    <location>
        <begin position="46"/>
        <end position="81"/>
    </location>
</feature>
<keyword evidence="2" id="KW-0472">Membrane</keyword>
<dbReference type="Proteomes" id="UP000291269">
    <property type="component" value="Unassembled WGS sequence"/>
</dbReference>
<organism evidence="3 4">
    <name type="scientific">Candidatus Borkfalkia ceftriaxoniphila</name>
    <dbReference type="NCBI Taxonomy" id="2508949"/>
    <lineage>
        <taxon>Bacteria</taxon>
        <taxon>Bacillati</taxon>
        <taxon>Bacillota</taxon>
        <taxon>Clostridia</taxon>
        <taxon>Christensenellales</taxon>
        <taxon>Christensenellaceae</taxon>
        <taxon>Candidatus Borkfalkia</taxon>
    </lineage>
</organism>
<keyword evidence="2" id="KW-0812">Transmembrane</keyword>
<name>A0A4V1QVC9_9FIRM</name>
<keyword evidence="4" id="KW-1185">Reference proteome</keyword>